<reference evidence="2 3" key="1">
    <citation type="submission" date="2024-03" db="EMBL/GenBank/DDBJ databases">
        <title>The Acrasis kona genome and developmental transcriptomes reveal deep origins of eukaryotic multicellular pathways.</title>
        <authorList>
            <person name="Sheikh S."/>
            <person name="Fu C.-J."/>
            <person name="Brown M.W."/>
            <person name="Baldauf S.L."/>
        </authorList>
    </citation>
    <scope>NUCLEOTIDE SEQUENCE [LARGE SCALE GENOMIC DNA]</scope>
    <source>
        <strain evidence="2 3">ATCC MYA-3509</strain>
    </source>
</reference>
<dbReference type="SUPFAM" id="SSF47923">
    <property type="entry name" value="Ypt/Rab-GAP domain of gyp1p"/>
    <property type="match status" value="2"/>
</dbReference>
<dbReference type="Gene3D" id="1.10.10.750">
    <property type="entry name" value="Ypt/Rab-GAP domain of gyp1p, domain 1"/>
    <property type="match status" value="1"/>
</dbReference>
<evidence type="ECO:0000313" key="2">
    <source>
        <dbReference type="EMBL" id="KAL0481393.1"/>
    </source>
</evidence>
<dbReference type="InterPro" id="IPR035969">
    <property type="entry name" value="Rab-GAP_TBC_sf"/>
</dbReference>
<dbReference type="Gene3D" id="1.10.472.80">
    <property type="entry name" value="Ypt/Rab-GAP domain of gyp1p, domain 3"/>
    <property type="match status" value="1"/>
</dbReference>
<dbReference type="PANTHER" id="PTHR22957">
    <property type="entry name" value="TBC1 DOMAIN FAMILY MEMBER GTPASE-ACTIVATING PROTEIN"/>
    <property type="match status" value="1"/>
</dbReference>
<comment type="caution">
    <text evidence="2">The sequence shown here is derived from an EMBL/GenBank/DDBJ whole genome shotgun (WGS) entry which is preliminary data.</text>
</comment>
<protein>
    <recommendedName>
        <fullName evidence="1">Rab-GAP TBC domain-containing protein</fullName>
    </recommendedName>
</protein>
<dbReference type="AlphaFoldDB" id="A0AAW2YWN4"/>
<dbReference type="Proteomes" id="UP001431209">
    <property type="component" value="Unassembled WGS sequence"/>
</dbReference>
<evidence type="ECO:0000259" key="1">
    <source>
        <dbReference type="PROSITE" id="PS50086"/>
    </source>
</evidence>
<dbReference type="PROSITE" id="PS50086">
    <property type="entry name" value="TBC_RABGAP"/>
    <property type="match status" value="1"/>
</dbReference>
<dbReference type="PANTHER" id="PTHR22957:SF268">
    <property type="entry name" value="ANKYRIN REPEAT-CONTAINING PROTEIN"/>
    <property type="match status" value="1"/>
</dbReference>
<dbReference type="InterPro" id="IPR000195">
    <property type="entry name" value="Rab-GAP-TBC_dom"/>
</dbReference>
<accession>A0AAW2YWN4</accession>
<proteinExistence type="predicted"/>
<organism evidence="2 3">
    <name type="scientific">Acrasis kona</name>
    <dbReference type="NCBI Taxonomy" id="1008807"/>
    <lineage>
        <taxon>Eukaryota</taxon>
        <taxon>Discoba</taxon>
        <taxon>Heterolobosea</taxon>
        <taxon>Tetramitia</taxon>
        <taxon>Eutetramitia</taxon>
        <taxon>Acrasidae</taxon>
        <taxon>Acrasis</taxon>
    </lineage>
</organism>
<dbReference type="EMBL" id="JAOPGA020000762">
    <property type="protein sequence ID" value="KAL0481393.1"/>
    <property type="molecule type" value="Genomic_DNA"/>
</dbReference>
<feature type="domain" description="Rab-GAP TBC" evidence="1">
    <location>
        <begin position="34"/>
        <end position="249"/>
    </location>
</feature>
<name>A0AAW2YWN4_9EUKA</name>
<dbReference type="SMART" id="SM00164">
    <property type="entry name" value="TBC"/>
    <property type="match status" value="1"/>
</dbReference>
<dbReference type="Pfam" id="PF00566">
    <property type="entry name" value="RabGAP-TBC"/>
    <property type="match status" value="1"/>
</dbReference>
<sequence>MNEEDSDLEKEFRELLEAETFVDLDKLRDLSRHGIPEALRGEVWKYLLSVASPDKSEEVTKLKRLRKSYDAVNKKVIVRIKREIYATYFDQKTMKTRAFAGLPEKQLLFEQVLMAYFYYHDVPYDQGFIFVLAPFVRSIVKNLRVVDLEHDIYYSFQALMSKLHPLFLISPELNYEGELITSIVRSLTLVIVAKLQMLFRHTQPDLHAYFEREEIEPNEWALNWIRYLLSAELPLNCVSRLWDTYFASNDLDLHPYVCLSVLQHHHETLMELEYSEICFYLSNLPEMNMDHIIKQAHNIRALVKARDWL</sequence>
<dbReference type="GO" id="GO:0005096">
    <property type="term" value="F:GTPase activator activity"/>
    <property type="evidence" value="ECO:0007669"/>
    <property type="project" value="TreeGrafter"/>
</dbReference>
<gene>
    <name evidence="2" type="ORF">AKO1_012687</name>
</gene>
<keyword evidence="3" id="KW-1185">Reference proteome</keyword>
<evidence type="ECO:0000313" key="3">
    <source>
        <dbReference type="Proteomes" id="UP001431209"/>
    </source>
</evidence>